<dbReference type="PANTHER" id="PTHR34580:SF1">
    <property type="entry name" value="PROTEIN PAFC"/>
    <property type="match status" value="1"/>
</dbReference>
<dbReference type="PANTHER" id="PTHR34580">
    <property type="match status" value="1"/>
</dbReference>
<dbReference type="Gene3D" id="1.10.10.10">
    <property type="entry name" value="Winged helix-like DNA-binding domain superfamily/Winged helix DNA-binding domain"/>
    <property type="match status" value="1"/>
</dbReference>
<dbReference type="InterPro" id="IPR036390">
    <property type="entry name" value="WH_DNA-bd_sf"/>
</dbReference>
<dbReference type="Pfam" id="PF25583">
    <property type="entry name" value="WCX"/>
    <property type="match status" value="1"/>
</dbReference>
<dbReference type="Proteomes" id="UP000675880">
    <property type="component" value="Unassembled WGS sequence"/>
</dbReference>
<dbReference type="PIRSF" id="PIRSF016838">
    <property type="entry name" value="PafC"/>
    <property type="match status" value="1"/>
</dbReference>
<dbReference type="InterPro" id="IPR028349">
    <property type="entry name" value="PafC-like"/>
</dbReference>
<gene>
    <name evidence="5" type="ORF">NSPZN2_30277</name>
</gene>
<proteinExistence type="predicted"/>
<keyword evidence="6" id="KW-1185">Reference proteome</keyword>
<comment type="caution">
    <text evidence="5">The sequence shown here is derived from an EMBL/GenBank/DDBJ whole genome shotgun (WGS) entry which is preliminary data.</text>
</comment>
<dbReference type="InterPro" id="IPR013196">
    <property type="entry name" value="HTH_11"/>
</dbReference>
<evidence type="ECO:0000313" key="6">
    <source>
        <dbReference type="Proteomes" id="UP000675880"/>
    </source>
</evidence>
<dbReference type="InterPro" id="IPR036388">
    <property type="entry name" value="WH-like_DNA-bd_sf"/>
</dbReference>
<dbReference type="InterPro" id="IPR051534">
    <property type="entry name" value="CBASS_pafABC_assoc_protein"/>
</dbReference>
<evidence type="ECO:0000259" key="4">
    <source>
        <dbReference type="Pfam" id="PF25583"/>
    </source>
</evidence>
<accession>A0ABN7LL64</accession>
<feature type="domain" description="Helix-turn-helix type 11" evidence="2">
    <location>
        <begin position="24"/>
        <end position="74"/>
    </location>
</feature>
<reference evidence="5 6" key="1">
    <citation type="submission" date="2021-02" db="EMBL/GenBank/DDBJ databases">
        <authorList>
            <person name="Han P."/>
        </authorList>
    </citation>
    <scope>NUCLEOTIDE SEQUENCE [LARGE SCALE GENOMIC DNA]</scope>
    <source>
        <strain evidence="5">Candidatus Nitrospira sp. ZN2</strain>
    </source>
</reference>
<feature type="domain" description="WCX" evidence="4">
    <location>
        <begin position="257"/>
        <end position="333"/>
    </location>
</feature>
<dbReference type="RefSeq" id="WP_213042460.1">
    <property type="nucleotide sequence ID" value="NZ_CAJNBJ010000016.1"/>
</dbReference>
<dbReference type="Pfam" id="PF13280">
    <property type="entry name" value="WYL"/>
    <property type="match status" value="1"/>
</dbReference>
<sequence length="338" mass="38531">MKDVRSHAPPKKGRPSKAYSQAERLARILRALASRAMTVKDMSQEFGITRRQVYRDLDQIHEQGHPLEQSEGEGQKTWQLPLGYKGIPPITVSPYELMAIYCAKSHLDYLRGTPFTDDLDRLIAKVEAGLSYKVLNHLARIHQVFLPRVGPLRDYAGKKTVINQLQKALLLQRTIVLIHARPDHDESVEHRVDPYRLVLHQSGLYVVGYSHRAKALRMFAVERMASAKVLEECFRLPDEVDLDAMYGKVFGLIDEPAQRIRVQFTSNVAYLVKERRWHPSQTVDILEDGSVVVNFLTGGMDEVASWVLSWAEDAKVLEPQALIEVVKARLARARKNYC</sequence>
<organism evidence="5 6">
    <name type="scientific">Nitrospira defluvii</name>
    <dbReference type="NCBI Taxonomy" id="330214"/>
    <lineage>
        <taxon>Bacteria</taxon>
        <taxon>Pseudomonadati</taxon>
        <taxon>Nitrospirota</taxon>
        <taxon>Nitrospiria</taxon>
        <taxon>Nitrospirales</taxon>
        <taxon>Nitrospiraceae</taxon>
        <taxon>Nitrospira</taxon>
    </lineage>
</organism>
<dbReference type="Pfam" id="PF08279">
    <property type="entry name" value="HTH_11"/>
    <property type="match status" value="1"/>
</dbReference>
<evidence type="ECO:0000256" key="1">
    <source>
        <dbReference type="SAM" id="MobiDB-lite"/>
    </source>
</evidence>
<dbReference type="SUPFAM" id="SSF46785">
    <property type="entry name" value="Winged helix' DNA-binding domain"/>
    <property type="match status" value="1"/>
</dbReference>
<feature type="domain" description="WYL" evidence="3">
    <location>
        <begin position="161"/>
        <end position="229"/>
    </location>
</feature>
<dbReference type="EMBL" id="CAJNBJ010000016">
    <property type="protein sequence ID" value="CAE6753259.1"/>
    <property type="molecule type" value="Genomic_DNA"/>
</dbReference>
<feature type="region of interest" description="Disordered" evidence="1">
    <location>
        <begin position="1"/>
        <end position="20"/>
    </location>
</feature>
<evidence type="ECO:0000259" key="2">
    <source>
        <dbReference type="Pfam" id="PF08279"/>
    </source>
</evidence>
<dbReference type="InterPro" id="IPR057727">
    <property type="entry name" value="WCX_dom"/>
</dbReference>
<dbReference type="InterPro" id="IPR026881">
    <property type="entry name" value="WYL_dom"/>
</dbReference>
<protein>
    <submittedName>
        <fullName evidence="5">Helix-turn-helix type 11 domain protein</fullName>
    </submittedName>
</protein>
<name>A0ABN7LL64_9BACT</name>
<evidence type="ECO:0000313" key="5">
    <source>
        <dbReference type="EMBL" id="CAE6753259.1"/>
    </source>
</evidence>
<dbReference type="PROSITE" id="PS52050">
    <property type="entry name" value="WYL"/>
    <property type="match status" value="1"/>
</dbReference>
<evidence type="ECO:0000259" key="3">
    <source>
        <dbReference type="Pfam" id="PF13280"/>
    </source>
</evidence>